<dbReference type="InterPro" id="IPR043153">
    <property type="entry name" value="DENN_C"/>
</dbReference>
<organism evidence="3 4">
    <name type="scientific">Tetranychus urticae</name>
    <name type="common">Two-spotted spider mite</name>
    <dbReference type="NCBI Taxonomy" id="32264"/>
    <lineage>
        <taxon>Eukaryota</taxon>
        <taxon>Metazoa</taxon>
        <taxon>Ecdysozoa</taxon>
        <taxon>Arthropoda</taxon>
        <taxon>Chelicerata</taxon>
        <taxon>Arachnida</taxon>
        <taxon>Acari</taxon>
        <taxon>Acariformes</taxon>
        <taxon>Trombidiformes</taxon>
        <taxon>Prostigmata</taxon>
        <taxon>Eleutherengona</taxon>
        <taxon>Raphignathae</taxon>
        <taxon>Tetranychoidea</taxon>
        <taxon>Tetranychidae</taxon>
        <taxon>Tetranychus</taxon>
    </lineage>
</organism>
<dbReference type="EMBL" id="CAEY01001938">
    <property type="status" value="NOT_ANNOTATED_CDS"/>
    <property type="molecule type" value="Genomic_DNA"/>
</dbReference>
<accession>T1KAE0</accession>
<dbReference type="GO" id="GO:0005829">
    <property type="term" value="C:cytosol"/>
    <property type="evidence" value="ECO:0007669"/>
    <property type="project" value="TreeGrafter"/>
</dbReference>
<proteinExistence type="predicted"/>
<dbReference type="GO" id="GO:0006897">
    <property type="term" value="P:endocytosis"/>
    <property type="evidence" value="ECO:0007669"/>
    <property type="project" value="TreeGrafter"/>
</dbReference>
<dbReference type="OrthoDB" id="10266080at2759"/>
<dbReference type="InterPro" id="IPR040032">
    <property type="entry name" value="DENND1A/B/C"/>
</dbReference>
<name>T1KAE0_TETUR</name>
<dbReference type="GO" id="GO:0032456">
    <property type="term" value="P:endocytic recycling"/>
    <property type="evidence" value="ECO:0007669"/>
    <property type="project" value="TreeGrafter"/>
</dbReference>
<dbReference type="KEGG" id="tut:107362439"/>
<dbReference type="HOGENOM" id="CLU_435005_0_0_1"/>
<dbReference type="EnsemblMetazoa" id="tetur08g00040.1">
    <property type="protein sequence ID" value="tetur08g00040.1"/>
    <property type="gene ID" value="tetur08g00040"/>
</dbReference>
<dbReference type="Gene3D" id="3.40.50.11500">
    <property type="match status" value="1"/>
</dbReference>
<dbReference type="InterPro" id="IPR001194">
    <property type="entry name" value="cDENN_dom"/>
</dbReference>
<dbReference type="OMA" id="CIATLIH"/>
<dbReference type="GO" id="GO:0005085">
    <property type="term" value="F:guanyl-nucleotide exchange factor activity"/>
    <property type="evidence" value="ECO:0007669"/>
    <property type="project" value="InterPro"/>
</dbReference>
<protein>
    <recommendedName>
        <fullName evidence="2">UDENN domain-containing protein</fullName>
    </recommendedName>
</protein>
<gene>
    <name evidence="3" type="primary">107362439</name>
</gene>
<reference evidence="3" key="2">
    <citation type="submission" date="2015-06" db="UniProtKB">
        <authorList>
            <consortium name="EnsemblMetazoa"/>
        </authorList>
    </citation>
    <scope>IDENTIFICATION</scope>
</reference>
<dbReference type="GO" id="GO:1901981">
    <property type="term" value="F:phosphatidylinositol phosphate binding"/>
    <property type="evidence" value="ECO:0007669"/>
    <property type="project" value="TreeGrafter"/>
</dbReference>
<dbReference type="InterPro" id="IPR037516">
    <property type="entry name" value="Tripartite_DENN"/>
</dbReference>
<dbReference type="PANTHER" id="PTHR13196">
    <property type="entry name" value="DENN DOMAIN-CONTAINING"/>
    <property type="match status" value="1"/>
</dbReference>
<dbReference type="SMART" id="SM00799">
    <property type="entry name" value="DENN"/>
    <property type="match status" value="1"/>
</dbReference>
<evidence type="ECO:0000259" key="2">
    <source>
        <dbReference type="PROSITE" id="PS50211"/>
    </source>
</evidence>
<dbReference type="eggNOG" id="KOG3569">
    <property type="taxonomic scope" value="Eukaryota"/>
</dbReference>
<dbReference type="Proteomes" id="UP000015104">
    <property type="component" value="Unassembled WGS sequence"/>
</dbReference>
<dbReference type="PROSITE" id="PS50211">
    <property type="entry name" value="DENN"/>
    <property type="match status" value="1"/>
</dbReference>
<dbReference type="AlphaFoldDB" id="T1KAE0"/>
<dbReference type="Pfam" id="PF02141">
    <property type="entry name" value="DENN"/>
    <property type="match status" value="1"/>
</dbReference>
<evidence type="ECO:0000313" key="4">
    <source>
        <dbReference type="Proteomes" id="UP000015104"/>
    </source>
</evidence>
<keyword evidence="4" id="KW-1185">Reference proteome</keyword>
<evidence type="ECO:0000256" key="1">
    <source>
        <dbReference type="SAM" id="MobiDB-lite"/>
    </source>
</evidence>
<feature type="compositionally biased region" description="Polar residues" evidence="1">
    <location>
        <begin position="1"/>
        <end position="15"/>
    </location>
</feature>
<feature type="domain" description="UDENN" evidence="2">
    <location>
        <begin position="198"/>
        <end position="592"/>
    </location>
</feature>
<evidence type="ECO:0000313" key="3">
    <source>
        <dbReference type="EnsemblMetazoa" id="tetur08g00040.1"/>
    </source>
</evidence>
<dbReference type="PANTHER" id="PTHR13196:SF14">
    <property type="entry name" value="UDENN DOMAIN-CONTAINING PROTEIN"/>
    <property type="match status" value="1"/>
</dbReference>
<sequence length="629" mass="73035">MYQQQTKSSSASSNKFLAPSRLPRKGLSSSPVPPPSKPPRTFAHDVYLNAKNSLRPTGTVTPIVTRRVRSPLPPITSIKEKAINSPYHYSNHIYSSIDDDKTYFRNATLRRRSKSFEHIYAEPESPIKDDIEVSEKFRKLRNKVTPADVDPYMVTDLFNAKETPSKSSRIKDIIKQSFSALRRFTRLAQFDRPEFEDDTASEISPSEIAERIIYVKTLKRNHTLETSDYYSSVADTKTEVSLCRCCLIIKDDGSTTIIPRNVKLNNTKLIEELTDFPGLDFDYYWFTIWTKDDKFLYAYCERQNRYKRRVCIVSDVYFPELYIRIFKALGSKENIDPPVISFLKKKCCALPGDDLNYLFLLNVQVPYDCQISLTKQSDLLYLISPSLLMMCIATLIHERRVVLVSRQEQRLISSCRQLVSLLYPLSWDYMFWPLVPSNHLSLCSAINMPFLIGIQSRNVWKFINAIKKRDDKLLIIDLDRNLVLMEIGDESKIIPAKISKAVKLALDLCLSMNDPQDKYRDGVTREAFIEMFIELIGTARLFVTEDSFSREAYIASIKSRSHQSFLQWFTETRLFNNHIKFNQLRLIQSRIHPKYNHFLQMGLFEMKSLQIINETQSKTTKSLFGKFKI</sequence>
<dbReference type="STRING" id="32264.T1KAE0"/>
<feature type="region of interest" description="Disordered" evidence="1">
    <location>
        <begin position="1"/>
        <end position="41"/>
    </location>
</feature>
<reference evidence="4" key="1">
    <citation type="submission" date="2011-08" db="EMBL/GenBank/DDBJ databases">
        <authorList>
            <person name="Rombauts S."/>
        </authorList>
    </citation>
    <scope>NUCLEOTIDE SEQUENCE</scope>
    <source>
        <strain evidence="4">London</strain>
    </source>
</reference>